<keyword evidence="1" id="KW-0813">Transport</keyword>
<dbReference type="GO" id="GO:0098796">
    <property type="term" value="C:membrane protein complex"/>
    <property type="evidence" value="ECO:0007669"/>
    <property type="project" value="UniProtKB-ARBA"/>
</dbReference>
<keyword evidence="2" id="KW-0547">Nucleotide-binding</keyword>
<name>B3QXK3_CHLT3</name>
<dbReference type="GO" id="GO:0022857">
    <property type="term" value="F:transmembrane transporter activity"/>
    <property type="evidence" value="ECO:0007669"/>
    <property type="project" value="UniProtKB-ARBA"/>
</dbReference>
<dbReference type="InterPro" id="IPR017911">
    <property type="entry name" value="MacB-like_ATP-bd"/>
</dbReference>
<dbReference type="PANTHER" id="PTHR42798">
    <property type="entry name" value="LIPOPROTEIN-RELEASING SYSTEM ATP-BINDING PROTEIN LOLD"/>
    <property type="match status" value="1"/>
</dbReference>
<evidence type="ECO:0000313" key="7">
    <source>
        <dbReference type="Proteomes" id="UP000001208"/>
    </source>
</evidence>
<keyword evidence="7" id="KW-1185">Reference proteome</keyword>
<dbReference type="PROSITE" id="PS50893">
    <property type="entry name" value="ABC_TRANSPORTER_2"/>
    <property type="match status" value="1"/>
</dbReference>
<dbReference type="eggNOG" id="COG1136">
    <property type="taxonomic scope" value="Bacteria"/>
</dbReference>
<dbReference type="GO" id="GO:0016887">
    <property type="term" value="F:ATP hydrolysis activity"/>
    <property type="evidence" value="ECO:0007669"/>
    <property type="project" value="InterPro"/>
</dbReference>
<organism evidence="6 7">
    <name type="scientific">Chloroherpeton thalassium (strain ATCC 35110 / GB-78)</name>
    <dbReference type="NCBI Taxonomy" id="517418"/>
    <lineage>
        <taxon>Bacteria</taxon>
        <taxon>Pseudomonadati</taxon>
        <taxon>Chlorobiota</taxon>
        <taxon>Chlorobiia</taxon>
        <taxon>Chlorobiales</taxon>
        <taxon>Chloroherpetonaceae</taxon>
        <taxon>Chloroherpeton</taxon>
    </lineage>
</organism>
<evidence type="ECO:0000313" key="6">
    <source>
        <dbReference type="EMBL" id="ACF14918.1"/>
    </source>
</evidence>
<feature type="domain" description="ABC transporter" evidence="5">
    <location>
        <begin position="3"/>
        <end position="233"/>
    </location>
</feature>
<dbReference type="KEGG" id="cts:Ctha_2469"/>
<dbReference type="HOGENOM" id="CLU_000604_1_22_10"/>
<dbReference type="EMBL" id="CP001100">
    <property type="protein sequence ID" value="ACF14918.1"/>
    <property type="molecule type" value="Genomic_DNA"/>
</dbReference>
<dbReference type="PROSITE" id="PS00211">
    <property type="entry name" value="ABC_TRANSPORTER_1"/>
    <property type="match status" value="1"/>
</dbReference>
<gene>
    <name evidence="6" type="ordered locus">Ctha_2469</name>
</gene>
<dbReference type="GO" id="GO:0005524">
    <property type="term" value="F:ATP binding"/>
    <property type="evidence" value="ECO:0007669"/>
    <property type="project" value="UniProtKB-KW"/>
</dbReference>
<dbReference type="AlphaFoldDB" id="B3QXK3"/>
<dbReference type="SMART" id="SM00382">
    <property type="entry name" value="AAA"/>
    <property type="match status" value="1"/>
</dbReference>
<dbReference type="InterPro" id="IPR017871">
    <property type="entry name" value="ABC_transporter-like_CS"/>
</dbReference>
<keyword evidence="3" id="KW-0067">ATP-binding</keyword>
<evidence type="ECO:0000256" key="4">
    <source>
        <dbReference type="ARBA" id="ARBA00038388"/>
    </source>
</evidence>
<sequence>MILQAKHLSKSYAPKGRNKIEILRGISLSVQENEILTIVGASGSGKTTLLNVLSTLDTADDGNIFYHNKPIFSSGKQLLKPAELATFRNKHIGFVFQFHHLLTDFNAIENVAMPKFIATGNFKEAKQDAEKLLVMVGLKERMQHFPSELSGGEQQRVAVARSLINSPSIIFADEPSGNLDSKNSDKLYELISDLSRSHKTTFIIVTHNNRYAALSDRCLQMNDGILNDVAPTL</sequence>
<protein>
    <submittedName>
        <fullName evidence="6">ABC transporter-related protein</fullName>
    </submittedName>
</protein>
<proteinExistence type="inferred from homology"/>
<dbReference type="CDD" id="cd03255">
    <property type="entry name" value="ABC_MJ0796_LolCDE_FtsE"/>
    <property type="match status" value="1"/>
</dbReference>
<evidence type="ECO:0000256" key="3">
    <source>
        <dbReference type="ARBA" id="ARBA00022840"/>
    </source>
</evidence>
<accession>B3QXK3</accession>
<dbReference type="Proteomes" id="UP000001208">
    <property type="component" value="Chromosome"/>
</dbReference>
<dbReference type="Gene3D" id="3.40.50.300">
    <property type="entry name" value="P-loop containing nucleotide triphosphate hydrolases"/>
    <property type="match status" value="1"/>
</dbReference>
<dbReference type="SUPFAM" id="SSF52540">
    <property type="entry name" value="P-loop containing nucleoside triphosphate hydrolases"/>
    <property type="match status" value="1"/>
</dbReference>
<dbReference type="Pfam" id="PF00005">
    <property type="entry name" value="ABC_tran"/>
    <property type="match status" value="1"/>
</dbReference>
<evidence type="ECO:0000256" key="1">
    <source>
        <dbReference type="ARBA" id="ARBA00022448"/>
    </source>
</evidence>
<dbReference type="InterPro" id="IPR003593">
    <property type="entry name" value="AAA+_ATPase"/>
</dbReference>
<dbReference type="InterPro" id="IPR027417">
    <property type="entry name" value="P-loop_NTPase"/>
</dbReference>
<dbReference type="PANTHER" id="PTHR42798:SF7">
    <property type="entry name" value="ALPHA-D-RIBOSE 1-METHYLPHOSPHONATE 5-TRIPHOSPHATE SYNTHASE SUBUNIT PHNL"/>
    <property type="match status" value="1"/>
</dbReference>
<reference evidence="6 7" key="1">
    <citation type="submission" date="2008-06" db="EMBL/GenBank/DDBJ databases">
        <title>Complete sequence of Chloroherpeton thalassium ATCC 35110.</title>
        <authorList>
            <consortium name="US DOE Joint Genome Institute"/>
            <person name="Lucas S."/>
            <person name="Copeland A."/>
            <person name="Lapidus A."/>
            <person name="Glavina del Rio T."/>
            <person name="Dalin E."/>
            <person name="Tice H."/>
            <person name="Bruce D."/>
            <person name="Goodwin L."/>
            <person name="Pitluck S."/>
            <person name="Schmutz J."/>
            <person name="Larimer F."/>
            <person name="Land M."/>
            <person name="Hauser L."/>
            <person name="Kyrpides N."/>
            <person name="Mikhailova N."/>
            <person name="Liu Z."/>
            <person name="Li T."/>
            <person name="Zhao F."/>
            <person name="Overmann J."/>
            <person name="Bryant D.A."/>
            <person name="Richardson P."/>
        </authorList>
    </citation>
    <scope>NUCLEOTIDE SEQUENCE [LARGE SCALE GENOMIC DNA]</scope>
    <source>
        <strain evidence="7">ATCC 35110 / GB-78</strain>
    </source>
</reference>
<evidence type="ECO:0000256" key="2">
    <source>
        <dbReference type="ARBA" id="ARBA00022741"/>
    </source>
</evidence>
<comment type="similarity">
    <text evidence="4">Belongs to the ABC transporter superfamily. Macrolide exporter (TC 3.A.1.122) family.</text>
</comment>
<evidence type="ECO:0000259" key="5">
    <source>
        <dbReference type="PROSITE" id="PS50893"/>
    </source>
</evidence>
<dbReference type="FunFam" id="3.40.50.300:FF:000032">
    <property type="entry name" value="Export ABC transporter ATP-binding protein"/>
    <property type="match status" value="1"/>
</dbReference>
<dbReference type="STRING" id="517418.Ctha_2469"/>
<dbReference type="InterPro" id="IPR003439">
    <property type="entry name" value="ABC_transporter-like_ATP-bd"/>
</dbReference>